<accession>A0A086TCC3</accession>
<feature type="region of interest" description="Disordered" evidence="1">
    <location>
        <begin position="1"/>
        <end position="64"/>
    </location>
</feature>
<dbReference type="Proteomes" id="UP000029964">
    <property type="component" value="Unassembled WGS sequence"/>
</dbReference>
<dbReference type="OrthoDB" id="509124at2759"/>
<reference evidence="3" key="1">
    <citation type="journal article" date="2014" name="Genome Announc.">
        <title>Genome sequence and annotation of Acremonium chrysogenum, producer of the beta-lactam antibiotic cephalosporin C.</title>
        <authorList>
            <person name="Terfehr D."/>
            <person name="Dahlmann T.A."/>
            <person name="Specht T."/>
            <person name="Zadra I."/>
            <person name="Kuernsteiner H."/>
            <person name="Kueck U."/>
        </authorList>
    </citation>
    <scope>NUCLEOTIDE SEQUENCE [LARGE SCALE GENOMIC DNA]</scope>
    <source>
        <strain evidence="3">ATCC 11550 / CBS 779.69 / DSM 880 / IAM 14645 / JCM 23072 / IMI 49137</strain>
    </source>
</reference>
<dbReference type="InterPro" id="IPR023393">
    <property type="entry name" value="START-like_dom_sf"/>
</dbReference>
<feature type="compositionally biased region" description="Low complexity" evidence="1">
    <location>
        <begin position="1"/>
        <end position="18"/>
    </location>
</feature>
<evidence type="ECO:0000313" key="3">
    <source>
        <dbReference type="Proteomes" id="UP000029964"/>
    </source>
</evidence>
<dbReference type="HOGENOM" id="CLU_069867_0_0_1"/>
<comment type="caution">
    <text evidence="2">The sequence shown here is derived from an EMBL/GenBank/DDBJ whole genome shotgun (WGS) entry which is preliminary data.</text>
</comment>
<gene>
    <name evidence="2" type="ORF">ACRE_021830</name>
</gene>
<sequence length="276" mass="29541">MSTISTTSTVSGATSSSTHHSHSLSHDSSINTSRSSLQSVNSLNTLSSSTPVPSIGESIPPEQQPRIVSPALKTPSYPNANGITMVYSTTIRAPLQTVACLLLDARTYPQWNAFCPGVTITSQPKSTAPLPACLAADPVLASIANNHTTLRDGTAFNFNVSMDATGQPRKRGSPTMKVSLLEQFERPDGRVGVRIAWKMKGIAAKLLLRSERVQELVPAVADDGKPCVEYVSWDTYYGMLTGGVNSYYGKQIEAGCTAWMGGLKAYAEERAQVGTW</sequence>
<proteinExistence type="predicted"/>
<dbReference type="EMBL" id="JPKY01000013">
    <property type="protein sequence ID" value="KFH47005.1"/>
    <property type="molecule type" value="Genomic_DNA"/>
</dbReference>
<keyword evidence="3" id="KW-1185">Reference proteome</keyword>
<feature type="compositionally biased region" description="Low complexity" evidence="1">
    <location>
        <begin position="26"/>
        <end position="54"/>
    </location>
</feature>
<evidence type="ECO:0000256" key="1">
    <source>
        <dbReference type="SAM" id="MobiDB-lite"/>
    </source>
</evidence>
<dbReference type="Gene3D" id="3.30.530.20">
    <property type="match status" value="1"/>
</dbReference>
<protein>
    <submittedName>
        <fullName evidence="2">Uncharacterized protein</fullName>
    </submittedName>
</protein>
<name>A0A086TCC3_HAPC1</name>
<dbReference type="AlphaFoldDB" id="A0A086TCC3"/>
<dbReference type="SUPFAM" id="SSF55961">
    <property type="entry name" value="Bet v1-like"/>
    <property type="match status" value="1"/>
</dbReference>
<organism evidence="2 3">
    <name type="scientific">Hapsidospora chrysogenum (strain ATCC 11550 / CBS 779.69 / DSM 880 / IAM 14645 / JCM 23072 / IMI 49137)</name>
    <name type="common">Acremonium chrysogenum</name>
    <dbReference type="NCBI Taxonomy" id="857340"/>
    <lineage>
        <taxon>Eukaryota</taxon>
        <taxon>Fungi</taxon>
        <taxon>Dikarya</taxon>
        <taxon>Ascomycota</taxon>
        <taxon>Pezizomycotina</taxon>
        <taxon>Sordariomycetes</taxon>
        <taxon>Hypocreomycetidae</taxon>
        <taxon>Hypocreales</taxon>
        <taxon>Bionectriaceae</taxon>
        <taxon>Hapsidospora</taxon>
    </lineage>
</organism>
<evidence type="ECO:0000313" key="2">
    <source>
        <dbReference type="EMBL" id="KFH47005.1"/>
    </source>
</evidence>